<gene>
    <name evidence="2" type="ORF">WI38_15290</name>
</gene>
<accession>A0A102K5Q5</accession>
<evidence type="ECO:0000256" key="1">
    <source>
        <dbReference type="SAM" id="MobiDB-lite"/>
    </source>
</evidence>
<evidence type="ECO:0000313" key="2">
    <source>
        <dbReference type="EMBL" id="KUZ89534.1"/>
    </source>
</evidence>
<comment type="caution">
    <text evidence="2">The sequence shown here is derived from an EMBL/GenBank/DDBJ whole genome shotgun (WGS) entry which is preliminary data.</text>
</comment>
<organism evidence="2 3">
    <name type="scientific">Burkholderia ubonensis</name>
    <dbReference type="NCBI Taxonomy" id="101571"/>
    <lineage>
        <taxon>Bacteria</taxon>
        <taxon>Pseudomonadati</taxon>
        <taxon>Pseudomonadota</taxon>
        <taxon>Betaproteobacteria</taxon>
        <taxon>Burkholderiales</taxon>
        <taxon>Burkholderiaceae</taxon>
        <taxon>Burkholderia</taxon>
        <taxon>Burkholderia cepacia complex</taxon>
    </lineage>
</organism>
<dbReference type="Proteomes" id="UP000065521">
    <property type="component" value="Unassembled WGS sequence"/>
</dbReference>
<feature type="region of interest" description="Disordered" evidence="1">
    <location>
        <begin position="1"/>
        <end position="24"/>
    </location>
</feature>
<reference evidence="2 3" key="1">
    <citation type="submission" date="2015-11" db="EMBL/GenBank/DDBJ databases">
        <title>Expanding the genomic diversity of Burkholderia species for the development of highly accurate diagnostics.</title>
        <authorList>
            <person name="Sahl J."/>
            <person name="Keim P."/>
            <person name="Wagner D."/>
        </authorList>
    </citation>
    <scope>NUCLEOTIDE SEQUENCE [LARGE SCALE GENOMIC DNA]</scope>
    <source>
        <strain evidence="2 3">RF32-BP4</strain>
    </source>
</reference>
<evidence type="ECO:0000313" key="3">
    <source>
        <dbReference type="Proteomes" id="UP000065521"/>
    </source>
</evidence>
<dbReference type="EMBL" id="LOTN01000034">
    <property type="protein sequence ID" value="KUZ89534.1"/>
    <property type="molecule type" value="Genomic_DNA"/>
</dbReference>
<dbReference type="AlphaFoldDB" id="A0A102K5Q5"/>
<sequence>MAVSGGIECPDRSEPIASPRACKDRREQKRMIVFASTRAFDGGAADGKRAGRNGVTMRIRFAT</sequence>
<proteinExistence type="predicted"/>
<name>A0A102K5Q5_9BURK</name>
<protein>
    <submittedName>
        <fullName evidence="2">Uncharacterized protein</fullName>
    </submittedName>
</protein>